<proteinExistence type="predicted"/>
<dbReference type="Gene3D" id="3.40.50.150">
    <property type="entry name" value="Vaccinia Virus protein VP39"/>
    <property type="match status" value="1"/>
</dbReference>
<dbReference type="KEGG" id="lala:AB8B28_04015"/>
<accession>A0AB39V7C0</accession>
<sequence length="378" mass="44700">MKNKFFKVMSEELENEKNSKKIEIVKISLLLYTAVISKVIYEELDVLKNNNYLFLEYLNNIDFTYNLKENYLKNMKNLSNKIKIFEETYKLIESRLNREELIEDAGAMEIDIKLDIFRGKYVKIAKNYIDKIINCAAIHNDNTVQLLSEILGIKDNEILYDINFSEENIFYNYKIQKNEIEIITDILFSIANLKNKEKKSIILTKEITSKKLIYESIINNKKGIVEKSAIDSLTLKEKEEIVKSDKIQCIISVPFNNVLKNQVIIFNEEKENKGHILFVQTQDFFEKGNEKIKVENFKELLEILDKNEEVNGVLKLVSNETVLEKECNFDILNYVFKIKEKINLEELMAEKNEIYEMMMKKREKCDNLVRELLEIKNR</sequence>
<dbReference type="EMBL" id="CP165647">
    <property type="protein sequence ID" value="XDU63028.1"/>
    <property type="molecule type" value="Genomic_DNA"/>
</dbReference>
<name>A0AB39V7C0_9FUSO</name>
<organism evidence="2">
    <name type="scientific">Leptotrichia alba</name>
    <dbReference type="NCBI Taxonomy" id="3239304"/>
    <lineage>
        <taxon>Bacteria</taxon>
        <taxon>Fusobacteriati</taxon>
        <taxon>Fusobacteriota</taxon>
        <taxon>Fusobacteriia</taxon>
        <taxon>Fusobacteriales</taxon>
        <taxon>Leptotrichiaceae</taxon>
        <taxon>Leptotrichia</taxon>
    </lineage>
</organism>
<feature type="coiled-coil region" evidence="1">
    <location>
        <begin position="68"/>
        <end position="95"/>
    </location>
</feature>
<evidence type="ECO:0008006" key="3">
    <source>
        <dbReference type="Google" id="ProtNLM"/>
    </source>
</evidence>
<feature type="coiled-coil region" evidence="1">
    <location>
        <begin position="344"/>
        <end position="378"/>
    </location>
</feature>
<evidence type="ECO:0000313" key="2">
    <source>
        <dbReference type="EMBL" id="XDU63028.1"/>
    </source>
</evidence>
<gene>
    <name evidence="2" type="ORF">AB8B28_04015</name>
</gene>
<dbReference type="AlphaFoldDB" id="A0AB39V7C0"/>
<dbReference type="InterPro" id="IPR029063">
    <property type="entry name" value="SAM-dependent_MTases_sf"/>
</dbReference>
<reference evidence="2" key="1">
    <citation type="submission" date="2024-07" db="EMBL/GenBank/DDBJ databases">
        <authorList>
            <person name="Li X.-J."/>
            <person name="Wang X."/>
        </authorList>
    </citation>
    <scope>NUCLEOTIDE SEQUENCE</scope>
    <source>
        <strain evidence="2">HSP-536</strain>
    </source>
</reference>
<evidence type="ECO:0000256" key="1">
    <source>
        <dbReference type="SAM" id="Coils"/>
    </source>
</evidence>
<protein>
    <recommendedName>
        <fullName evidence="3">DNA methylase adenine-specific domain-containing protein</fullName>
    </recommendedName>
</protein>
<dbReference type="RefSeq" id="WP_369716941.1">
    <property type="nucleotide sequence ID" value="NZ_CP165647.1"/>
</dbReference>
<keyword evidence="1" id="KW-0175">Coiled coil</keyword>